<keyword evidence="1" id="KW-0175">Coiled coil</keyword>
<gene>
    <name evidence="2" type="ORF">TPC1_11452</name>
</gene>
<protein>
    <submittedName>
        <fullName evidence="2">Uncharacterized protein</fullName>
    </submittedName>
</protein>
<feature type="coiled-coil region" evidence="1">
    <location>
        <begin position="539"/>
        <end position="581"/>
    </location>
</feature>
<evidence type="ECO:0000256" key="1">
    <source>
        <dbReference type="SAM" id="Coils"/>
    </source>
</evidence>
<sequence length="1681" mass="190963">LQFGALQVDYSPRVFTLLWQYTRDRMADFQKIGALFASDQVPSQPNPEAREIQQSYDYQQILKLQKQKQKELSGEIDLALTVQFADILVNLSTEEKLLTSIHLFKMALNVYLIEKCKDISFTFTGIEVTDNLNNSQKYPLIVSFRGEKPAIDLNLKLIDTESTFFCGFNTAVVAAVDIPMIVNFQMNYVLTVQQFLMEQMKIFVPAQTDPTLKGESTVIEKQQTQVSGLFLDVSLNLPNIIIPLRADSDQKLVVDTGTLSIKSTNELTQVGSQSELCQRYDVQLKNAQIFTTRGDIGSIQDYKFILHEFSIQNILHMKAGNLSQYDSLLSISTRFPEVIQIAITTKQIDFLLQLLHPSNNLGFDTVDQIEVADQDLELLAYEQQRFRKKHAHKKQSVVVKDSSISRKLLHFDLSSKGVQIQLVGSRDENRSAVLNSQVFEFKLQQLRAEYHDDLGTLTVGATFDSMSVNDVLYNQSHDRQYSILQISDPTEFKFKQSASGMELHLKCSREIKSEIVADQIVNCLQALMPPKTPADQIEMQRLRKTKKRIQRVKQNIQQSNTTQLETEVVNVERQKSKEESKQDSFQLDVPLVSVSIPLIQDSSCLGSLCLQFNAQLSGTVKHQLNQVIEDDGLGEYKYVKQLEILPVLQDLKVFIAKDGEQVNVLEGIHVGGALVLHTVDGLVQDTRFIKRDQSVSGLVQFKQQIKLNIHYSTAMDLINYTSYAKSQLTQIASYFASDPQSQPISEVQTDESSTTQYSIDNLTIFEKGAKIVSSFFINEHRLDVVYPGMKVNNLKASVPFGLLVNVVDNRVSVEPLLQVIADEIRANCTMQDGQRLISLSSTVCILVRTHINMEYLVSETTFKVLLENQKVKFDVGSFDLNISPMIFRSLLQANDMISAISQQKVYKVKRLEQMRQIHLQKGQNDQIQLIVKNYVNHDFVINNLQIQKHAIVTIHVEMSQKIVVQFEDQQVILKDAQQLKIAGETVFFQIVKDCILIFKKYKIVNNTLCDLNFDQFSGYDTVTVGMENTNVLVNLNQKSFTIAAKTFVLKRTKTDQWIEVGISPICKLKNCLFATVQVNGQEVPSDHICEVFENEFYLTFQQQRHRVNINQEQIDFGDVVIKIQNTQVLYYLYSDVIIQNNTSLQFSNLRQGQYVHKNKESKYELNLQNTQFKFDNKSCRVEFLNKCCAIMKYSLYQTSVLVIAPIALVRNRSSISNLKFCTQDKQFQIESELQLFALTNQFYLHDQKSSESLQLVPQFCNALVNDTKLDVIITQKQHQLIIDVFNTKLFRFQVQNLLSEKIQVFRTVLTQNQIFKTNDPQLKMIVCQQAVELDVSEEHNQVLLLGESSVQFRCVNNFLIIKPPKLHLSKPRFQLSARQIKVRVFESELQAAELSISDLQIGSFASAFVKCRNFNSKKDILSFSFNLADNELSLQDVILSIDQFMYDLAFQLLKSFQPHPTLAQQQNFEHSFKIITQQKLLSTSRLLLNQFSVTLTLKLQKIHKIEFLAPITSILAKIFEAELDFAPQQNFSFSAAKNYLIQNLKSNLVQILKSTSFFGVLQRSSAIACSSQSIKEVPANLAKSFASLLGCFGIAADSISSLQLEQKYLAERQLQKREFKLKNALQTLGNGIQQGISGIIENPARGFRTDVKSGFKGILTGLTGALIKPVVGALDAVGGDE</sequence>
<reference evidence="2" key="1">
    <citation type="submission" date="2015-07" db="EMBL/GenBank/DDBJ databases">
        <title>Adaptation to a free-living lifestyle via gene acquisitions in the diplomonad Trepomonas sp. PC1.</title>
        <authorList>
            <person name="Xu F."/>
            <person name="Jerlstrom-Hultqvist J."/>
            <person name="Kolisko M."/>
            <person name="Simpson A.G.B."/>
            <person name="Roger A.J."/>
            <person name="Svard S.G."/>
            <person name="Andersson J.O."/>
        </authorList>
    </citation>
    <scope>NUCLEOTIDE SEQUENCE</scope>
    <source>
        <strain evidence="2">PC1</strain>
    </source>
</reference>
<dbReference type="EMBL" id="GDID01001074">
    <property type="protein sequence ID" value="JAP95532.1"/>
    <property type="molecule type" value="Transcribed_RNA"/>
</dbReference>
<name>A0A146KFN5_9EUKA</name>
<accession>A0A146KFN5</accession>
<feature type="non-terminal residue" evidence="2">
    <location>
        <position position="1"/>
    </location>
</feature>
<proteinExistence type="predicted"/>
<evidence type="ECO:0000313" key="2">
    <source>
        <dbReference type="EMBL" id="JAP95532.1"/>
    </source>
</evidence>
<organism evidence="2">
    <name type="scientific">Trepomonas sp. PC1</name>
    <dbReference type="NCBI Taxonomy" id="1076344"/>
    <lineage>
        <taxon>Eukaryota</taxon>
        <taxon>Metamonada</taxon>
        <taxon>Diplomonadida</taxon>
        <taxon>Hexamitidae</taxon>
        <taxon>Hexamitinae</taxon>
        <taxon>Trepomonas</taxon>
    </lineage>
</organism>